<proteinExistence type="predicted"/>
<evidence type="ECO:0000313" key="3">
    <source>
        <dbReference type="EMBL" id="BDG01633.1"/>
    </source>
</evidence>
<dbReference type="InterPro" id="IPR013131">
    <property type="entry name" value="Mannitol_DH_N"/>
</dbReference>
<evidence type="ECO:0000259" key="2">
    <source>
        <dbReference type="Pfam" id="PF01232"/>
    </source>
</evidence>
<dbReference type="InterPro" id="IPR036291">
    <property type="entry name" value="NAD(P)-bd_dom_sf"/>
</dbReference>
<dbReference type="EMBL" id="AP025591">
    <property type="protein sequence ID" value="BDG01633.1"/>
    <property type="molecule type" value="Genomic_DNA"/>
</dbReference>
<evidence type="ECO:0000313" key="4">
    <source>
        <dbReference type="Proteomes" id="UP001162891"/>
    </source>
</evidence>
<keyword evidence="1" id="KW-0560">Oxidoreductase</keyword>
<dbReference type="PANTHER" id="PTHR43362">
    <property type="entry name" value="MANNITOL DEHYDROGENASE DSF1-RELATED"/>
    <property type="match status" value="1"/>
</dbReference>
<keyword evidence="4" id="KW-1185">Reference proteome</keyword>
<dbReference type="RefSeq" id="WP_248358345.1">
    <property type="nucleotide sequence ID" value="NZ_AP025591.1"/>
</dbReference>
<organism evidence="3 4">
    <name type="scientific">Anaeromyxobacter oryzae</name>
    <dbReference type="NCBI Taxonomy" id="2918170"/>
    <lineage>
        <taxon>Bacteria</taxon>
        <taxon>Pseudomonadati</taxon>
        <taxon>Myxococcota</taxon>
        <taxon>Myxococcia</taxon>
        <taxon>Myxococcales</taxon>
        <taxon>Cystobacterineae</taxon>
        <taxon>Anaeromyxobacteraceae</taxon>
        <taxon>Anaeromyxobacter</taxon>
    </lineage>
</organism>
<gene>
    <name evidence="3" type="ORF">AMOR_06290</name>
</gene>
<dbReference type="PRINTS" id="PR00084">
    <property type="entry name" value="MTLDHDRGNASE"/>
</dbReference>
<dbReference type="Gene3D" id="3.40.50.720">
    <property type="entry name" value="NAD(P)-binding Rossmann-like Domain"/>
    <property type="match status" value="1"/>
</dbReference>
<protein>
    <recommendedName>
        <fullName evidence="2">Mannitol dehydrogenase N-terminal domain-containing protein</fullName>
    </recommendedName>
</protein>
<feature type="domain" description="Mannitol dehydrogenase N-terminal" evidence="2">
    <location>
        <begin position="32"/>
        <end position="244"/>
    </location>
</feature>
<dbReference type="InterPro" id="IPR000669">
    <property type="entry name" value="Mannitol_DH"/>
</dbReference>
<dbReference type="PANTHER" id="PTHR43362:SF1">
    <property type="entry name" value="MANNITOL DEHYDROGENASE 2-RELATED"/>
    <property type="match status" value="1"/>
</dbReference>
<dbReference type="SUPFAM" id="SSF51735">
    <property type="entry name" value="NAD(P)-binding Rossmann-fold domains"/>
    <property type="match status" value="1"/>
</dbReference>
<name>A0ABM7WQ93_9BACT</name>
<dbReference type="InterPro" id="IPR050988">
    <property type="entry name" value="Mannitol_DH/Oxidoreductase"/>
</dbReference>
<reference evidence="4" key="1">
    <citation type="journal article" date="2022" name="Int. J. Syst. Evol. Microbiol.">
        <title>Anaeromyxobacter oryzae sp. nov., Anaeromyxobacter diazotrophicus sp. nov. and Anaeromyxobacter paludicola sp. nov., isolated from paddy soils.</title>
        <authorList>
            <person name="Itoh H."/>
            <person name="Xu Z."/>
            <person name="Mise K."/>
            <person name="Masuda Y."/>
            <person name="Ushijima N."/>
            <person name="Hayakawa C."/>
            <person name="Shiratori Y."/>
            <person name="Senoo K."/>
        </authorList>
    </citation>
    <scope>NUCLEOTIDE SEQUENCE [LARGE SCALE GENOMIC DNA]</scope>
    <source>
        <strain evidence="4">Red232</strain>
    </source>
</reference>
<accession>A0ABM7WQ93</accession>
<evidence type="ECO:0000256" key="1">
    <source>
        <dbReference type="ARBA" id="ARBA00023002"/>
    </source>
</evidence>
<dbReference type="Proteomes" id="UP001162891">
    <property type="component" value="Chromosome"/>
</dbReference>
<sequence length="259" mass="28238">MSGATKLSEATLRTLGDRVQVPTYDRRGLPQGIVHVGVGGFHRAHQAVYLDDLLHRPGAPPWSICGVALLPQDARIRDVLRAQDGLYTVVERSAAGDRARVIGSITEILHAPEDPEAVFERMASPVCRIVSLTITEGGYYVNQGTGAFNDAHPDIQHDLAHPHAPTCSFGYLAEALDRRRRRGLPPFTVQSCDNLQENGAVARRMFLAFLRLRDPALADWVAADGAFPNAMVDRITPATTDEHRAMVRRSSASTTAGRS</sequence>
<dbReference type="Pfam" id="PF01232">
    <property type="entry name" value="Mannitol_dh"/>
    <property type="match status" value="1"/>
</dbReference>